<evidence type="ECO:0000259" key="3">
    <source>
        <dbReference type="Pfam" id="PF01648"/>
    </source>
</evidence>
<dbReference type="InterPro" id="IPR050559">
    <property type="entry name" value="P-Pant_transferase_sf"/>
</dbReference>
<dbReference type="Pfam" id="PF01648">
    <property type="entry name" value="ACPS"/>
    <property type="match status" value="1"/>
</dbReference>
<dbReference type="SUPFAM" id="SSF56214">
    <property type="entry name" value="4'-phosphopantetheinyl transferase"/>
    <property type="match status" value="2"/>
</dbReference>
<accession>A0ABZ1KZF2</accession>
<comment type="similarity">
    <text evidence="1">Belongs to the P-Pant transferase superfamily. Gsp/Sfp/HetI/AcpT family.</text>
</comment>
<dbReference type="EMBL" id="CP108164">
    <property type="protein sequence ID" value="WTQ85332.1"/>
    <property type="molecule type" value="Genomic_DNA"/>
</dbReference>
<evidence type="ECO:0000313" key="5">
    <source>
        <dbReference type="Proteomes" id="UP001622557"/>
    </source>
</evidence>
<dbReference type="GO" id="GO:0016740">
    <property type="term" value="F:transferase activity"/>
    <property type="evidence" value="ECO:0007669"/>
    <property type="project" value="UniProtKB-KW"/>
</dbReference>
<organism evidence="4 5">
    <name type="scientific">Streptomyces achromogenes</name>
    <dbReference type="NCBI Taxonomy" id="67255"/>
    <lineage>
        <taxon>Bacteria</taxon>
        <taxon>Bacillati</taxon>
        <taxon>Actinomycetota</taxon>
        <taxon>Actinomycetes</taxon>
        <taxon>Kitasatosporales</taxon>
        <taxon>Streptomycetaceae</taxon>
        <taxon>Streptomyces</taxon>
    </lineage>
</organism>
<keyword evidence="2 4" id="KW-0808">Transferase</keyword>
<proteinExistence type="inferred from homology"/>
<gene>
    <name evidence="4" type="ORF">OG350_35765</name>
</gene>
<sequence length="281" mass="30306">MSAAVSAAVIRERSGTGPYPYLAENRPRPPPEGGATLSAVDALPATGECHLWSVPVRTRPEWEALLPPDEAARAAAMPRGVRRDLLVTSRAAQRLVAHRYTGRPARGVRIERACARCGAGHGRPRVLHGGYDYSVTHTRRRVLIAVVTEGRVGIDLDTSPYPGVLRRLIARITTPGERAALSRLPARELPEAFTRLWSRKEAVVKLTGHGLAARLDRIEVRGDLARPVGSPAEDWPAFPIHLRDAPVEGDRIAAIASTRRITALAPRSLSAPAATGTTRSA</sequence>
<feature type="domain" description="4'-phosphopantetheinyl transferase" evidence="3">
    <location>
        <begin position="151"/>
        <end position="223"/>
    </location>
</feature>
<keyword evidence="5" id="KW-1185">Reference proteome</keyword>
<name>A0ABZ1KZF2_STRAH</name>
<dbReference type="PANTHER" id="PTHR12215:SF10">
    <property type="entry name" value="L-AMINOADIPATE-SEMIALDEHYDE DEHYDROGENASE-PHOSPHOPANTETHEINYL TRANSFERASE"/>
    <property type="match status" value="1"/>
</dbReference>
<evidence type="ECO:0000256" key="1">
    <source>
        <dbReference type="ARBA" id="ARBA00010990"/>
    </source>
</evidence>
<dbReference type="GeneID" id="97285916"/>
<dbReference type="Proteomes" id="UP001622557">
    <property type="component" value="Chromosome"/>
</dbReference>
<dbReference type="Gene3D" id="3.90.470.20">
    <property type="entry name" value="4'-phosphopantetheinyl transferase domain"/>
    <property type="match status" value="2"/>
</dbReference>
<reference evidence="4 5" key="1">
    <citation type="submission" date="2022-10" db="EMBL/GenBank/DDBJ databases">
        <title>The complete genomes of actinobacterial strains from the NBC collection.</title>
        <authorList>
            <person name="Joergensen T.S."/>
            <person name="Alvarez Arevalo M."/>
            <person name="Sterndorff E.B."/>
            <person name="Faurdal D."/>
            <person name="Vuksanovic O."/>
            <person name="Mourched A.-S."/>
            <person name="Charusanti P."/>
            <person name="Shaw S."/>
            <person name="Blin K."/>
            <person name="Weber T."/>
        </authorList>
    </citation>
    <scope>NUCLEOTIDE SEQUENCE [LARGE SCALE GENOMIC DNA]</scope>
    <source>
        <strain evidence="4 5">NBC_00156</strain>
    </source>
</reference>
<dbReference type="RefSeq" id="WP_405453786.1">
    <property type="nucleotide sequence ID" value="NZ_CP108164.1"/>
</dbReference>
<dbReference type="InterPro" id="IPR008278">
    <property type="entry name" value="4-PPantetheinyl_Trfase_dom"/>
</dbReference>
<evidence type="ECO:0000313" key="4">
    <source>
        <dbReference type="EMBL" id="WTQ85332.1"/>
    </source>
</evidence>
<evidence type="ECO:0000256" key="2">
    <source>
        <dbReference type="ARBA" id="ARBA00022679"/>
    </source>
</evidence>
<protein>
    <submittedName>
        <fullName evidence="4">4'-phosphopantetheinyl transferase superfamily protein</fullName>
    </submittedName>
</protein>
<dbReference type="PANTHER" id="PTHR12215">
    <property type="entry name" value="PHOSPHOPANTETHEINE TRANSFERASE"/>
    <property type="match status" value="1"/>
</dbReference>
<dbReference type="InterPro" id="IPR037143">
    <property type="entry name" value="4-PPantetheinyl_Trfase_dom_sf"/>
</dbReference>